<dbReference type="AlphaFoldDB" id="A0A1I7ZIX2"/>
<protein>
    <submittedName>
        <fullName evidence="3">C-type lectin domain-containing protein</fullName>
    </submittedName>
</protein>
<evidence type="ECO:0000313" key="3">
    <source>
        <dbReference type="WBParaSite" id="L893_g26869.t1"/>
    </source>
</evidence>
<dbReference type="WBParaSite" id="L893_g26869.t1">
    <property type="protein sequence ID" value="L893_g26869.t1"/>
    <property type="gene ID" value="L893_g26869"/>
</dbReference>
<sequence>MWVFYLCFLWISVVAAEYKRLYKGGSLQMEITVVTTDCYGAGSNSDLILTFGYLNLKNQLLYALESSMVRGMYDNNLEKNDNHYFKYDVPDAEFTNMEKKCHSEAIWPLWNQTIYEDCFHTNLLHIKMFTNMEKKCHSEAIWPLWNQTIYEDCFHTNLLHIKMVKQGLMSDWKPKHIGVSFWFTLKKGDILEHASSFSFNPDCDYDWVDGSATGFVCRERINKVTQYIRGGQSLEKGTKYNCNMANRKIRSASDRA</sequence>
<evidence type="ECO:0000256" key="1">
    <source>
        <dbReference type="SAM" id="SignalP"/>
    </source>
</evidence>
<evidence type="ECO:0000313" key="2">
    <source>
        <dbReference type="Proteomes" id="UP000095287"/>
    </source>
</evidence>
<proteinExistence type="predicted"/>
<feature type="chain" id="PRO_5009313514" evidence="1">
    <location>
        <begin position="17"/>
        <end position="256"/>
    </location>
</feature>
<keyword evidence="2" id="KW-1185">Reference proteome</keyword>
<name>A0A1I7ZIX2_9BILA</name>
<reference evidence="3" key="1">
    <citation type="submission" date="2016-11" db="UniProtKB">
        <authorList>
            <consortium name="WormBaseParasite"/>
        </authorList>
    </citation>
    <scope>IDENTIFICATION</scope>
</reference>
<keyword evidence="1" id="KW-0732">Signal</keyword>
<organism evidence="2 3">
    <name type="scientific">Steinernema glaseri</name>
    <dbReference type="NCBI Taxonomy" id="37863"/>
    <lineage>
        <taxon>Eukaryota</taxon>
        <taxon>Metazoa</taxon>
        <taxon>Ecdysozoa</taxon>
        <taxon>Nematoda</taxon>
        <taxon>Chromadorea</taxon>
        <taxon>Rhabditida</taxon>
        <taxon>Tylenchina</taxon>
        <taxon>Panagrolaimomorpha</taxon>
        <taxon>Strongyloidoidea</taxon>
        <taxon>Steinernematidae</taxon>
        <taxon>Steinernema</taxon>
    </lineage>
</organism>
<dbReference type="Proteomes" id="UP000095287">
    <property type="component" value="Unplaced"/>
</dbReference>
<feature type="signal peptide" evidence="1">
    <location>
        <begin position="1"/>
        <end position="16"/>
    </location>
</feature>
<accession>A0A1I7ZIX2</accession>